<evidence type="ECO:0000256" key="2">
    <source>
        <dbReference type="PROSITE-ProRule" id="PRU00023"/>
    </source>
</evidence>
<evidence type="ECO:0000259" key="5">
    <source>
        <dbReference type="Pfam" id="PF24883"/>
    </source>
</evidence>
<dbReference type="InterPro" id="IPR027417">
    <property type="entry name" value="P-loop_NTPase"/>
</dbReference>
<dbReference type="SUPFAM" id="SSF53167">
    <property type="entry name" value="Purine and uridine phosphorylases"/>
    <property type="match status" value="1"/>
</dbReference>
<dbReference type="PROSITE" id="PS50088">
    <property type="entry name" value="ANK_REPEAT"/>
    <property type="match status" value="3"/>
</dbReference>
<proteinExistence type="predicted"/>
<dbReference type="Gene3D" id="3.40.50.1580">
    <property type="entry name" value="Nucleoside phosphorylase domain"/>
    <property type="match status" value="1"/>
</dbReference>
<dbReference type="Gene3D" id="1.25.40.20">
    <property type="entry name" value="Ankyrin repeat-containing domain"/>
    <property type="match status" value="2"/>
</dbReference>
<dbReference type="Pfam" id="PF22939">
    <property type="entry name" value="WHD_GPIID"/>
    <property type="match status" value="1"/>
</dbReference>
<dbReference type="SUPFAM" id="SSF48403">
    <property type="entry name" value="Ankyrin repeat"/>
    <property type="match status" value="1"/>
</dbReference>
<dbReference type="RefSeq" id="XP_031925437.1">
    <property type="nucleotide sequence ID" value="XM_032074154.1"/>
</dbReference>
<dbReference type="InterPro" id="IPR036770">
    <property type="entry name" value="Ankyrin_rpt-contain_sf"/>
</dbReference>
<dbReference type="InterPro" id="IPR002110">
    <property type="entry name" value="Ankyrin_rpt"/>
</dbReference>
<dbReference type="AlphaFoldDB" id="A0A5N6ZZK3"/>
<dbReference type="InterPro" id="IPR054471">
    <property type="entry name" value="GPIID_WHD"/>
</dbReference>
<feature type="repeat" description="ANK" evidence="2">
    <location>
        <begin position="793"/>
        <end position="825"/>
    </location>
</feature>
<name>A0A5N6ZZK3_9EURO</name>
<feature type="coiled-coil region" evidence="3">
    <location>
        <begin position="79"/>
        <end position="106"/>
    </location>
</feature>
<dbReference type="EMBL" id="ML737706">
    <property type="protein sequence ID" value="KAE8362356.1"/>
    <property type="molecule type" value="Genomic_DNA"/>
</dbReference>
<sequence>MLHSFPNIRIGLMVGIGGGVPSRKHDIRLGDIVVSIPRDGKSGVFQYDFGKTIQNQKFQSTGCLNQPPTVLRSSVSHFEAQYKSKRHRLEQTINDILEKNPRLKKRYQRPDLSTDRLYLSRIIHPLNGEADCEELYKDNPAIHYGLIASANQLMKDASVRDRLAAEMDVLCFEMEAAGLMNHFPCLMIHGICDYSDSHKNKKWQGYAAMVAAAYARDLLDRISPNKIEAERRIGDILSEVQGTVGQMSRDVGEILHEKRDQEHQAILDWITQIDYGPRQSDNLRRRQQGTGQWLLDSTKYQTWLETDKQTLFCPGIPGAGKTILSSIVVDDLSTRFRDDRNVGIAYLYYNFQRQDEQKPEDMLSSLLKQLAQSQPSLPATVRSLHDKHINTRTRPSCEEIASALQSIAVMYSRVFIIIDALDECQPSDGCGARFLTEVFALQAKSSVNLFATSRFIPEIIERFTGSESLEIRACHDDVRKYLDNRISLEGESHILKRVDLRERVSTAIVEAADGMFLLAKLHLDSLMDMKFPIHIKTALNTLPKGSEAYDCAYREAMGRVNRQGPMTVKFAKQVLSWTTCAKRPLTTLELRYALTVREVDEPDLDDNLPQIEDIVSVCAGLVTVDKESDIIRLVHYTTQEYFNRTKEEWFPTVESDIATTCVRYLSSSSFESGCCETHGKFKERLRLHPLYDYAARNWGHHARLISIEEVEEQHSFLRFLDNARDSNGQTPLFYAAERGQETVVKTLLEKSADPNLQDAKGRTPLFYAGERGHEAVVELLLEKSADPNLQDGKSRTSLLYAVERGHEAVVKLLLENSAEPNLEDEKSRTPLITPLAWSIERAFDTGIEMLLKNGSEMNYWYRLDLVRHTERRLAGLDILSVSVHELPEAMK</sequence>
<keyword evidence="7" id="KW-1185">Reference proteome</keyword>
<dbReference type="PANTHER" id="PTHR10039:SF15">
    <property type="entry name" value="NACHT DOMAIN-CONTAINING PROTEIN"/>
    <property type="match status" value="1"/>
</dbReference>
<dbReference type="GO" id="GO:0009116">
    <property type="term" value="P:nucleoside metabolic process"/>
    <property type="evidence" value="ECO:0007669"/>
    <property type="project" value="InterPro"/>
</dbReference>
<reference evidence="6 7" key="1">
    <citation type="submission" date="2019-04" db="EMBL/GenBank/DDBJ databases">
        <title>Friends and foes A comparative genomics studyof 23 Aspergillus species from section Flavi.</title>
        <authorList>
            <consortium name="DOE Joint Genome Institute"/>
            <person name="Kjaerbolling I."/>
            <person name="Vesth T."/>
            <person name="Frisvad J.C."/>
            <person name="Nybo J.L."/>
            <person name="Theobald S."/>
            <person name="Kildgaard S."/>
            <person name="Isbrandt T."/>
            <person name="Kuo A."/>
            <person name="Sato A."/>
            <person name="Lyhne E.K."/>
            <person name="Kogle M.E."/>
            <person name="Wiebenga A."/>
            <person name="Kun R.S."/>
            <person name="Lubbers R.J."/>
            <person name="Makela M.R."/>
            <person name="Barry K."/>
            <person name="Chovatia M."/>
            <person name="Clum A."/>
            <person name="Daum C."/>
            <person name="Haridas S."/>
            <person name="He G."/>
            <person name="LaButti K."/>
            <person name="Lipzen A."/>
            <person name="Mondo S."/>
            <person name="Riley R."/>
            <person name="Salamov A."/>
            <person name="Simmons B.A."/>
            <person name="Magnuson J.K."/>
            <person name="Henrissat B."/>
            <person name="Mortensen U.H."/>
            <person name="Larsen T.O."/>
            <person name="Devries R.P."/>
            <person name="Grigoriev I.V."/>
            <person name="Machida M."/>
            <person name="Baker S.E."/>
            <person name="Andersen M.R."/>
        </authorList>
    </citation>
    <scope>NUCLEOTIDE SEQUENCE [LARGE SCALE GENOMIC DNA]</scope>
    <source>
        <strain evidence="6 7">CBS 763.97</strain>
    </source>
</reference>
<dbReference type="Pfam" id="PF00023">
    <property type="entry name" value="Ank"/>
    <property type="match status" value="1"/>
</dbReference>
<dbReference type="PROSITE" id="PS50297">
    <property type="entry name" value="ANK_REP_REGION"/>
    <property type="match status" value="3"/>
</dbReference>
<feature type="domain" description="Nephrocystin 3-like N-terminal" evidence="5">
    <location>
        <begin position="289"/>
        <end position="454"/>
    </location>
</feature>
<keyword evidence="2" id="KW-0040">ANK repeat</keyword>
<dbReference type="GO" id="GO:0003824">
    <property type="term" value="F:catalytic activity"/>
    <property type="evidence" value="ECO:0007669"/>
    <property type="project" value="InterPro"/>
</dbReference>
<dbReference type="Pfam" id="PF12796">
    <property type="entry name" value="Ank_2"/>
    <property type="match status" value="1"/>
</dbReference>
<evidence type="ECO:0000256" key="3">
    <source>
        <dbReference type="SAM" id="Coils"/>
    </source>
</evidence>
<gene>
    <name evidence="6" type="ORF">BDV27DRAFT_166295</name>
</gene>
<dbReference type="InterPro" id="IPR056884">
    <property type="entry name" value="NPHP3-like_N"/>
</dbReference>
<accession>A0A5N6ZZK3</accession>
<dbReference type="InterPro" id="IPR035994">
    <property type="entry name" value="Nucleoside_phosphorylase_sf"/>
</dbReference>
<dbReference type="SMART" id="SM00248">
    <property type="entry name" value="ANK"/>
    <property type="match status" value="4"/>
</dbReference>
<dbReference type="PRINTS" id="PR01415">
    <property type="entry name" value="ANKYRIN"/>
</dbReference>
<feature type="repeat" description="ANK" evidence="2">
    <location>
        <begin position="727"/>
        <end position="759"/>
    </location>
</feature>
<feature type="repeat" description="ANK" evidence="2">
    <location>
        <begin position="760"/>
        <end position="792"/>
    </location>
</feature>
<dbReference type="Pfam" id="PF24883">
    <property type="entry name" value="NPHP3_N"/>
    <property type="match status" value="1"/>
</dbReference>
<protein>
    <submittedName>
        <fullName evidence="6">Purine and uridine phosphorylase</fullName>
    </submittedName>
</protein>
<dbReference type="GeneID" id="43658600"/>
<dbReference type="SUPFAM" id="SSF52540">
    <property type="entry name" value="P-loop containing nucleoside triphosphate hydrolases"/>
    <property type="match status" value="1"/>
</dbReference>
<dbReference type="Gene3D" id="3.40.50.300">
    <property type="entry name" value="P-loop containing nucleotide triphosphate hydrolases"/>
    <property type="match status" value="1"/>
</dbReference>
<dbReference type="OrthoDB" id="195446at2759"/>
<organism evidence="6 7">
    <name type="scientific">Aspergillus caelatus</name>
    <dbReference type="NCBI Taxonomy" id="61420"/>
    <lineage>
        <taxon>Eukaryota</taxon>
        <taxon>Fungi</taxon>
        <taxon>Dikarya</taxon>
        <taxon>Ascomycota</taxon>
        <taxon>Pezizomycotina</taxon>
        <taxon>Eurotiomycetes</taxon>
        <taxon>Eurotiomycetidae</taxon>
        <taxon>Eurotiales</taxon>
        <taxon>Aspergillaceae</taxon>
        <taxon>Aspergillus</taxon>
        <taxon>Aspergillus subgen. Circumdati</taxon>
    </lineage>
</organism>
<dbReference type="Proteomes" id="UP000326268">
    <property type="component" value="Unassembled WGS sequence"/>
</dbReference>
<evidence type="ECO:0000259" key="4">
    <source>
        <dbReference type="Pfam" id="PF22939"/>
    </source>
</evidence>
<keyword evidence="1" id="KW-0677">Repeat</keyword>
<evidence type="ECO:0000313" key="6">
    <source>
        <dbReference type="EMBL" id="KAE8362356.1"/>
    </source>
</evidence>
<dbReference type="PANTHER" id="PTHR10039">
    <property type="entry name" value="AMELOGENIN"/>
    <property type="match status" value="1"/>
</dbReference>
<evidence type="ECO:0000256" key="1">
    <source>
        <dbReference type="ARBA" id="ARBA00022737"/>
    </source>
</evidence>
<evidence type="ECO:0000313" key="7">
    <source>
        <dbReference type="Proteomes" id="UP000326268"/>
    </source>
</evidence>
<keyword evidence="3" id="KW-0175">Coiled coil</keyword>
<feature type="domain" description="GPI inositol-deacylase winged helix" evidence="4">
    <location>
        <begin position="568"/>
        <end position="644"/>
    </location>
</feature>